<dbReference type="PROSITE" id="PS51257">
    <property type="entry name" value="PROKAR_LIPOPROTEIN"/>
    <property type="match status" value="1"/>
</dbReference>
<dbReference type="PANTHER" id="PTHR31956">
    <property type="entry name" value="NON-SPECIFIC PHOSPHOLIPASE C4-RELATED"/>
    <property type="match status" value="1"/>
</dbReference>
<dbReference type="InterPro" id="IPR017768">
    <property type="entry name" value="AcpA"/>
</dbReference>
<evidence type="ECO:0000256" key="3">
    <source>
        <dbReference type="SAM" id="SignalP"/>
    </source>
</evidence>
<dbReference type="Gene3D" id="3.40.720.10">
    <property type="entry name" value="Alkaline Phosphatase, subunit A"/>
    <property type="match status" value="2"/>
</dbReference>
<name>A0A937CWF3_9BURK</name>
<feature type="chain" id="PRO_5037393164" evidence="3">
    <location>
        <begin position="26"/>
        <end position="502"/>
    </location>
</feature>
<dbReference type="CDD" id="cd16013">
    <property type="entry name" value="AcpA"/>
    <property type="match status" value="1"/>
</dbReference>
<dbReference type="InterPro" id="IPR007312">
    <property type="entry name" value="Phosphoesterase"/>
</dbReference>
<dbReference type="InterPro" id="IPR017850">
    <property type="entry name" value="Alkaline_phosphatase_core_sf"/>
</dbReference>
<dbReference type="RefSeq" id="WP_201677880.1">
    <property type="nucleotide sequence ID" value="NZ_JAEQNE010000013.1"/>
</dbReference>
<keyword evidence="5" id="KW-1185">Reference proteome</keyword>
<evidence type="ECO:0000313" key="4">
    <source>
        <dbReference type="EMBL" id="MBL0395206.1"/>
    </source>
</evidence>
<proteinExistence type="predicted"/>
<protein>
    <submittedName>
        <fullName evidence="4">Acid phosphatase</fullName>
    </submittedName>
</protein>
<feature type="compositionally biased region" description="Low complexity" evidence="2">
    <location>
        <begin position="261"/>
        <end position="278"/>
    </location>
</feature>
<comment type="caution">
    <text evidence="4">The sequence shown here is derived from an EMBL/GenBank/DDBJ whole genome shotgun (WGS) entry which is preliminary data.</text>
</comment>
<dbReference type="AlphaFoldDB" id="A0A937CWF3"/>
<sequence length="502" mass="54803">MSRRPLPRRHVVLALVAGALLAACAQRPTGDAGKLARIQHVVVIYAENHSFDNMYGLFPGANGIARATPEQSTQRDHDGRPLPELVIFGSDGKPDPRFPRMPNRPFRIDAPPISRPPTEVVLNPIHAFFHNIEQINGGRNDMFAAMSNTGGWTMGHYDGSVMRLWRWAQEYTLADNFFMGAFGGSYLNHHWLICACTPRHPDAPEPMRIRLDAGGKLEKRPGSPSAHEGAVQLFSGGGVQVTPDGWSVNTTQPPWQPSGIPPAAAGPATHADAAGTPGSRLPLPPQTARTIGDTLSAKGVDWAWYSGGWNDALKDGMQPPQVRRSVIYTRAANADNFQPHHQPFNYYARFAPGTPDRARHLKDGSDFVRAIETGTLPPVSFYKPVGVNTQHPGYADIMTGDAHIAGLLDKLRASPQWKDMLVIVTYDENGGFWDHVPPPAGDRFGPGSRIPTILVGPTVKRGFVDSTPYDTTSILKFITERFGLEPLPGVRPRMGNLTNALD</sequence>
<dbReference type="GO" id="GO:0003993">
    <property type="term" value="F:acid phosphatase activity"/>
    <property type="evidence" value="ECO:0007669"/>
    <property type="project" value="InterPro"/>
</dbReference>
<evidence type="ECO:0000256" key="2">
    <source>
        <dbReference type="SAM" id="MobiDB-lite"/>
    </source>
</evidence>
<keyword evidence="3" id="KW-0732">Signal</keyword>
<organism evidence="4 5">
    <name type="scientific">Ramlibacter monticola</name>
    <dbReference type="NCBI Taxonomy" id="1926872"/>
    <lineage>
        <taxon>Bacteria</taxon>
        <taxon>Pseudomonadati</taxon>
        <taxon>Pseudomonadota</taxon>
        <taxon>Betaproteobacteria</taxon>
        <taxon>Burkholderiales</taxon>
        <taxon>Comamonadaceae</taxon>
        <taxon>Ramlibacter</taxon>
    </lineage>
</organism>
<reference evidence="4 5" key="1">
    <citation type="journal article" date="2017" name="Int. J. Syst. Evol. Microbiol.">
        <title>Ramlibacter monticola sp. nov., isolated from forest soil.</title>
        <authorList>
            <person name="Chaudhary D.K."/>
            <person name="Kim J."/>
        </authorList>
    </citation>
    <scope>NUCLEOTIDE SEQUENCE [LARGE SCALE GENOMIC DNA]</scope>
    <source>
        <strain evidence="4 5">KACC 19175</strain>
    </source>
</reference>
<dbReference type="PANTHER" id="PTHR31956:SF1">
    <property type="entry name" value="NON-SPECIFIC PHOSPHOLIPASE C1"/>
    <property type="match status" value="1"/>
</dbReference>
<dbReference type="EMBL" id="JAEQNE010000013">
    <property type="protein sequence ID" value="MBL0395206.1"/>
    <property type="molecule type" value="Genomic_DNA"/>
</dbReference>
<feature type="signal peptide" evidence="3">
    <location>
        <begin position="1"/>
        <end position="25"/>
    </location>
</feature>
<dbReference type="NCBIfam" id="TIGR03397">
    <property type="entry name" value="acid_phos_Burk"/>
    <property type="match status" value="1"/>
</dbReference>
<keyword evidence="1" id="KW-0378">Hydrolase</keyword>
<evidence type="ECO:0000313" key="5">
    <source>
        <dbReference type="Proteomes" id="UP000599109"/>
    </source>
</evidence>
<dbReference type="Proteomes" id="UP000599109">
    <property type="component" value="Unassembled WGS sequence"/>
</dbReference>
<accession>A0A937CWF3</accession>
<evidence type="ECO:0000256" key="1">
    <source>
        <dbReference type="ARBA" id="ARBA00022801"/>
    </source>
</evidence>
<dbReference type="SUPFAM" id="SSF53649">
    <property type="entry name" value="Alkaline phosphatase-like"/>
    <property type="match status" value="1"/>
</dbReference>
<dbReference type="Pfam" id="PF04185">
    <property type="entry name" value="Phosphoesterase"/>
    <property type="match status" value="1"/>
</dbReference>
<feature type="region of interest" description="Disordered" evidence="2">
    <location>
        <begin position="247"/>
        <end position="285"/>
    </location>
</feature>
<gene>
    <name evidence="4" type="primary">acpA</name>
    <name evidence="4" type="ORF">JJ685_29010</name>
</gene>